<gene>
    <name evidence="1" type="ORF">L1987_00073</name>
</gene>
<comment type="caution">
    <text evidence="1">The sequence shown here is derived from an EMBL/GenBank/DDBJ whole genome shotgun (WGS) entry which is preliminary data.</text>
</comment>
<evidence type="ECO:0000313" key="2">
    <source>
        <dbReference type="Proteomes" id="UP001056120"/>
    </source>
</evidence>
<proteinExistence type="predicted"/>
<accession>A0ACB9K1C0</accession>
<organism evidence="1 2">
    <name type="scientific">Smallanthus sonchifolius</name>
    <dbReference type="NCBI Taxonomy" id="185202"/>
    <lineage>
        <taxon>Eukaryota</taxon>
        <taxon>Viridiplantae</taxon>
        <taxon>Streptophyta</taxon>
        <taxon>Embryophyta</taxon>
        <taxon>Tracheophyta</taxon>
        <taxon>Spermatophyta</taxon>
        <taxon>Magnoliopsida</taxon>
        <taxon>eudicotyledons</taxon>
        <taxon>Gunneridae</taxon>
        <taxon>Pentapetalae</taxon>
        <taxon>asterids</taxon>
        <taxon>campanulids</taxon>
        <taxon>Asterales</taxon>
        <taxon>Asteraceae</taxon>
        <taxon>Asteroideae</taxon>
        <taxon>Heliantheae alliance</taxon>
        <taxon>Millerieae</taxon>
        <taxon>Smallanthus</taxon>
    </lineage>
</organism>
<evidence type="ECO:0000313" key="1">
    <source>
        <dbReference type="EMBL" id="KAI3826031.1"/>
    </source>
</evidence>
<dbReference type="Proteomes" id="UP001056120">
    <property type="component" value="Linkage Group LG01"/>
</dbReference>
<protein>
    <submittedName>
        <fullName evidence="1">Uncharacterized protein</fullName>
    </submittedName>
</protein>
<reference evidence="1 2" key="2">
    <citation type="journal article" date="2022" name="Mol. Ecol. Resour.">
        <title>The genomes of chicory, endive, great burdock and yacon provide insights into Asteraceae paleo-polyploidization history and plant inulin production.</title>
        <authorList>
            <person name="Fan W."/>
            <person name="Wang S."/>
            <person name="Wang H."/>
            <person name="Wang A."/>
            <person name="Jiang F."/>
            <person name="Liu H."/>
            <person name="Zhao H."/>
            <person name="Xu D."/>
            <person name="Zhang Y."/>
        </authorList>
    </citation>
    <scope>NUCLEOTIDE SEQUENCE [LARGE SCALE GENOMIC DNA]</scope>
    <source>
        <strain evidence="2">cv. Yunnan</strain>
        <tissue evidence="1">Leaves</tissue>
    </source>
</reference>
<keyword evidence="2" id="KW-1185">Reference proteome</keyword>
<reference evidence="2" key="1">
    <citation type="journal article" date="2022" name="Mol. Ecol. Resour.">
        <title>The genomes of chicory, endive, great burdock and yacon provide insights into Asteraceae palaeo-polyploidization history and plant inulin production.</title>
        <authorList>
            <person name="Fan W."/>
            <person name="Wang S."/>
            <person name="Wang H."/>
            <person name="Wang A."/>
            <person name="Jiang F."/>
            <person name="Liu H."/>
            <person name="Zhao H."/>
            <person name="Xu D."/>
            <person name="Zhang Y."/>
        </authorList>
    </citation>
    <scope>NUCLEOTIDE SEQUENCE [LARGE SCALE GENOMIC DNA]</scope>
    <source>
        <strain evidence="2">cv. Yunnan</strain>
    </source>
</reference>
<sequence length="101" mass="11289">MSSSFIDADHEIILRTSVQGRVITFTESFICAAFEFDDANAPHSIPRHHVEAVYACFSTKDSDCDIASLRIQEAELIIGVPFNYSYYILLLGGACHKQYVP</sequence>
<name>A0ACB9K1C0_9ASTR</name>
<dbReference type="EMBL" id="CM042018">
    <property type="protein sequence ID" value="KAI3826031.1"/>
    <property type="molecule type" value="Genomic_DNA"/>
</dbReference>